<dbReference type="EMBL" id="SGBC01000002">
    <property type="protein sequence ID" value="RZD16323.1"/>
    <property type="molecule type" value="Genomic_DNA"/>
</dbReference>
<dbReference type="Proteomes" id="UP000316562">
    <property type="component" value="Unassembled WGS sequence"/>
</dbReference>
<reference evidence="4 5" key="1">
    <citation type="journal article" date="2019" name="ISME J.">
        <title>Insights into ecological role of a new deltaproteobacterial order Candidatus Acidulodesulfobacterales by metagenomics and metatranscriptomics.</title>
        <authorList>
            <person name="Tan S."/>
            <person name="Liu J."/>
            <person name="Fang Y."/>
            <person name="Hedlund B.P."/>
            <person name="Lian Z.H."/>
            <person name="Huang L.Y."/>
            <person name="Li J.T."/>
            <person name="Huang L.N."/>
            <person name="Li W.J."/>
            <person name="Jiang H.C."/>
            <person name="Dong H.L."/>
            <person name="Shu W.S."/>
        </authorList>
    </citation>
    <scope>NUCLEOTIDE SEQUENCE [LARGE SCALE GENOMIC DNA]</scope>
    <source>
        <strain evidence="4">AP2</strain>
    </source>
</reference>
<dbReference type="InterPro" id="IPR014729">
    <property type="entry name" value="Rossmann-like_a/b/a_fold"/>
</dbReference>
<keyword evidence="2" id="KW-0963">Cytoplasm</keyword>
<dbReference type="InterPro" id="IPR006015">
    <property type="entry name" value="Universal_stress_UspA"/>
</dbReference>
<dbReference type="PANTHER" id="PTHR46268:SF6">
    <property type="entry name" value="UNIVERSAL STRESS PROTEIN UP12"/>
    <property type="match status" value="1"/>
</dbReference>
<comment type="caution">
    <text evidence="4">The sequence shown here is derived from an EMBL/GenBank/DDBJ whole genome shotgun (WGS) entry which is preliminary data.</text>
</comment>
<protein>
    <recommendedName>
        <fullName evidence="2">Universal stress protein</fullName>
    </recommendedName>
</protein>
<dbReference type="Pfam" id="PF00582">
    <property type="entry name" value="Usp"/>
    <property type="match status" value="1"/>
</dbReference>
<dbReference type="Gene3D" id="3.40.50.620">
    <property type="entry name" value="HUPs"/>
    <property type="match status" value="1"/>
</dbReference>
<dbReference type="PIRSF" id="PIRSF006276">
    <property type="entry name" value="UspA"/>
    <property type="match status" value="1"/>
</dbReference>
<dbReference type="AlphaFoldDB" id="A0A519BGD0"/>
<dbReference type="CDD" id="cd00293">
    <property type="entry name" value="USP-like"/>
    <property type="match status" value="1"/>
</dbReference>
<comment type="subcellular location">
    <subcellularLocation>
        <location evidence="2">Cytoplasm</location>
    </subcellularLocation>
</comment>
<evidence type="ECO:0000259" key="3">
    <source>
        <dbReference type="Pfam" id="PF00582"/>
    </source>
</evidence>
<accession>A0A519BGD0</accession>
<comment type="similarity">
    <text evidence="1 2">Belongs to the universal stress protein A family.</text>
</comment>
<dbReference type="InterPro" id="IPR006016">
    <property type="entry name" value="UspA"/>
</dbReference>
<dbReference type="PRINTS" id="PR01438">
    <property type="entry name" value="UNVRSLSTRESS"/>
</dbReference>
<gene>
    <name evidence="4" type="ORF">EVJ46_04660</name>
</gene>
<name>A0A519BGD0_ACIG2</name>
<sequence length="144" mass="15778">MFKKILCPVDFSETSLNASNNAIELAEQLKSTITFIHVLDVNLMQNAGDLSFGSVDIYETLAEEEKGLLKKLDEIAVSKGVVVNTVLTHGVPQDVVLEKAKNENYELIVMGTHGRTGLSRVLLGSVAESLVRHSSLPVLLFRKQ</sequence>
<evidence type="ECO:0000313" key="5">
    <source>
        <dbReference type="Proteomes" id="UP000316562"/>
    </source>
</evidence>
<proteinExistence type="inferred from homology"/>
<evidence type="ECO:0000313" key="4">
    <source>
        <dbReference type="EMBL" id="RZD16323.1"/>
    </source>
</evidence>
<evidence type="ECO:0000256" key="2">
    <source>
        <dbReference type="PIRNR" id="PIRNR006276"/>
    </source>
</evidence>
<feature type="domain" description="UspA" evidence="3">
    <location>
        <begin position="1"/>
        <end position="142"/>
    </location>
</feature>
<organism evidence="4 5">
    <name type="scientific">Acididesulfobacter guangdongensis</name>
    <dbReference type="NCBI Taxonomy" id="2597225"/>
    <lineage>
        <taxon>Bacteria</taxon>
        <taxon>Deltaproteobacteria</taxon>
        <taxon>Candidatus Acidulodesulfobacterales</taxon>
        <taxon>Candidatus Acididesulfobacter</taxon>
    </lineage>
</organism>
<dbReference type="PANTHER" id="PTHR46268">
    <property type="entry name" value="STRESS RESPONSE PROTEIN NHAX"/>
    <property type="match status" value="1"/>
</dbReference>
<evidence type="ECO:0000256" key="1">
    <source>
        <dbReference type="ARBA" id="ARBA00008791"/>
    </source>
</evidence>
<dbReference type="SUPFAM" id="SSF52402">
    <property type="entry name" value="Adenine nucleotide alpha hydrolases-like"/>
    <property type="match status" value="1"/>
</dbReference>
<dbReference type="GO" id="GO:0005737">
    <property type="term" value="C:cytoplasm"/>
    <property type="evidence" value="ECO:0007669"/>
    <property type="project" value="UniProtKB-SubCell"/>
</dbReference>